<keyword evidence="1" id="KW-0472">Membrane</keyword>
<gene>
    <name evidence="2" type="ORF">V5799_015061</name>
</gene>
<evidence type="ECO:0000313" key="2">
    <source>
        <dbReference type="EMBL" id="KAK8768474.1"/>
    </source>
</evidence>
<comment type="caution">
    <text evidence="2">The sequence shown here is derived from an EMBL/GenBank/DDBJ whole genome shotgun (WGS) entry which is preliminary data.</text>
</comment>
<evidence type="ECO:0000313" key="3">
    <source>
        <dbReference type="Proteomes" id="UP001321473"/>
    </source>
</evidence>
<keyword evidence="3" id="KW-1185">Reference proteome</keyword>
<accession>A0AAQ4E184</accession>
<dbReference type="Proteomes" id="UP001321473">
    <property type="component" value="Unassembled WGS sequence"/>
</dbReference>
<evidence type="ECO:0000256" key="1">
    <source>
        <dbReference type="SAM" id="Phobius"/>
    </source>
</evidence>
<keyword evidence="1" id="KW-1133">Transmembrane helix</keyword>
<protein>
    <submittedName>
        <fullName evidence="2">Uncharacterized protein</fullName>
    </submittedName>
</protein>
<reference evidence="2 3" key="1">
    <citation type="journal article" date="2023" name="Arcadia Sci">
        <title>De novo assembly of a long-read Amblyomma americanum tick genome.</title>
        <authorList>
            <person name="Chou S."/>
            <person name="Poskanzer K.E."/>
            <person name="Rollins M."/>
            <person name="Thuy-Boun P.S."/>
        </authorList>
    </citation>
    <scope>NUCLEOTIDE SEQUENCE [LARGE SCALE GENOMIC DNA]</scope>
    <source>
        <strain evidence="2">F_SG_1</strain>
        <tissue evidence="2">Salivary glands</tissue>
    </source>
</reference>
<dbReference type="AlphaFoldDB" id="A0AAQ4E184"/>
<feature type="transmembrane region" description="Helical" evidence="1">
    <location>
        <begin position="37"/>
        <end position="58"/>
    </location>
</feature>
<dbReference type="EMBL" id="JARKHS020023881">
    <property type="protein sequence ID" value="KAK8768474.1"/>
    <property type="molecule type" value="Genomic_DNA"/>
</dbReference>
<organism evidence="2 3">
    <name type="scientific">Amblyomma americanum</name>
    <name type="common">Lone star tick</name>
    <dbReference type="NCBI Taxonomy" id="6943"/>
    <lineage>
        <taxon>Eukaryota</taxon>
        <taxon>Metazoa</taxon>
        <taxon>Ecdysozoa</taxon>
        <taxon>Arthropoda</taxon>
        <taxon>Chelicerata</taxon>
        <taxon>Arachnida</taxon>
        <taxon>Acari</taxon>
        <taxon>Parasitiformes</taxon>
        <taxon>Ixodida</taxon>
        <taxon>Ixodoidea</taxon>
        <taxon>Ixodidae</taxon>
        <taxon>Amblyomminae</taxon>
        <taxon>Amblyomma</taxon>
    </lineage>
</organism>
<name>A0AAQ4E184_AMBAM</name>
<keyword evidence="1" id="KW-0812">Transmembrane</keyword>
<sequence>MPVRRIEEPRRRPQLLWDAPPRGSRGSCDWKRRVLKVFLLAAILYPLSLAPGADAFFLKKKLKLLKASKGKLGLSHQPHYPAAAPWVPQPHWVPPPHPVAVPPVAPWSYPGEYSAWLPPPQPAHGWLPGPAHAAHPPPQ</sequence>
<proteinExistence type="predicted"/>
<feature type="non-terminal residue" evidence="2">
    <location>
        <position position="139"/>
    </location>
</feature>